<keyword evidence="2" id="KW-1133">Transmembrane helix</keyword>
<reference evidence="3 4" key="1">
    <citation type="submission" date="2020-01" db="EMBL/GenBank/DDBJ databases">
        <title>Spongiivirga citrea KCTC 32990T.</title>
        <authorList>
            <person name="Wang G."/>
        </authorList>
    </citation>
    <scope>NUCLEOTIDE SEQUENCE [LARGE SCALE GENOMIC DNA]</scope>
    <source>
        <strain evidence="3 4">KCTC 32990</strain>
    </source>
</reference>
<evidence type="ECO:0000313" key="3">
    <source>
        <dbReference type="EMBL" id="NER16408.1"/>
    </source>
</evidence>
<name>A0A6M0CF00_9FLAO</name>
<proteinExistence type="predicted"/>
<comment type="caution">
    <text evidence="3">The sequence shown here is derived from an EMBL/GenBank/DDBJ whole genome shotgun (WGS) entry which is preliminary data.</text>
</comment>
<sequence length="185" mass="21290">MLDQLKPVSTWEYVVLFIICLISFLIGYFFARRYYKRKLKLAIDDCNADKQSLTNQLNIKQAEVEAEMALRKKQATSAIVEKEKPIMKQAIIEEAIPNDAPKEKPKLNFESFGKADASQKDDLKRISGVGPFIENKLNSIGIYTFDQISKFTKKDIDDVTELIQFFPGRIERDNWTDQASKLKDS</sequence>
<dbReference type="EMBL" id="JAABOQ010000002">
    <property type="protein sequence ID" value="NER16408.1"/>
    <property type="molecule type" value="Genomic_DNA"/>
</dbReference>
<feature type="coiled-coil region" evidence="1">
    <location>
        <begin position="36"/>
        <end position="63"/>
    </location>
</feature>
<keyword evidence="2" id="KW-0472">Membrane</keyword>
<gene>
    <name evidence="3" type="ORF">GWK10_04260</name>
</gene>
<dbReference type="Proteomes" id="UP000474296">
    <property type="component" value="Unassembled WGS sequence"/>
</dbReference>
<feature type="transmembrane region" description="Helical" evidence="2">
    <location>
        <begin position="13"/>
        <end position="31"/>
    </location>
</feature>
<dbReference type="AlphaFoldDB" id="A0A6M0CF00"/>
<evidence type="ECO:0000313" key="4">
    <source>
        <dbReference type="Proteomes" id="UP000474296"/>
    </source>
</evidence>
<organism evidence="3 4">
    <name type="scientific">Spongiivirga citrea</name>
    <dbReference type="NCBI Taxonomy" id="1481457"/>
    <lineage>
        <taxon>Bacteria</taxon>
        <taxon>Pseudomonadati</taxon>
        <taxon>Bacteroidota</taxon>
        <taxon>Flavobacteriia</taxon>
        <taxon>Flavobacteriales</taxon>
        <taxon>Flavobacteriaceae</taxon>
        <taxon>Spongiivirga</taxon>
    </lineage>
</organism>
<protein>
    <submittedName>
        <fullName evidence="3">Uncharacterized protein</fullName>
    </submittedName>
</protein>
<evidence type="ECO:0000256" key="1">
    <source>
        <dbReference type="SAM" id="Coils"/>
    </source>
</evidence>
<keyword evidence="1" id="KW-0175">Coiled coil</keyword>
<evidence type="ECO:0000256" key="2">
    <source>
        <dbReference type="SAM" id="Phobius"/>
    </source>
</evidence>
<keyword evidence="2" id="KW-0812">Transmembrane</keyword>
<dbReference type="Gene3D" id="1.10.150.20">
    <property type="entry name" value="5' to 3' exonuclease, C-terminal subdomain"/>
    <property type="match status" value="1"/>
</dbReference>
<keyword evidence="4" id="KW-1185">Reference proteome</keyword>
<dbReference type="RefSeq" id="WP_164029682.1">
    <property type="nucleotide sequence ID" value="NZ_JAABOQ010000002.1"/>
</dbReference>
<accession>A0A6M0CF00</accession>